<accession>A0ABS2AAK2</accession>
<dbReference type="EMBL" id="JAENHP010000004">
    <property type="protein sequence ID" value="MBM2616861.1"/>
    <property type="molecule type" value="Genomic_DNA"/>
</dbReference>
<name>A0ABS2AAK2_9ACTN</name>
<evidence type="ECO:0000256" key="1">
    <source>
        <dbReference type="SAM" id="MobiDB-lite"/>
    </source>
</evidence>
<evidence type="ECO:0000313" key="3">
    <source>
        <dbReference type="Proteomes" id="UP000632138"/>
    </source>
</evidence>
<proteinExistence type="predicted"/>
<comment type="caution">
    <text evidence="2">The sequence shown here is derived from an EMBL/GenBank/DDBJ whole genome shotgun (WGS) entry which is preliminary data.</text>
</comment>
<reference evidence="2 3" key="1">
    <citation type="submission" date="2021-01" db="EMBL/GenBank/DDBJ databases">
        <title>Actinoplanes sp. nov. LDG1-06 isolated from lichen.</title>
        <authorList>
            <person name="Saeng-In P."/>
            <person name="Phongsopitanun W."/>
            <person name="Kanchanasin P."/>
            <person name="Yuki M."/>
            <person name="Kudo T."/>
            <person name="Ohkuma M."/>
            <person name="Tanasupawat S."/>
        </authorList>
    </citation>
    <scope>NUCLEOTIDE SEQUENCE [LARGE SCALE GENOMIC DNA]</scope>
    <source>
        <strain evidence="2 3">LDG1-06</strain>
    </source>
</reference>
<feature type="region of interest" description="Disordered" evidence="1">
    <location>
        <begin position="1"/>
        <end position="20"/>
    </location>
</feature>
<evidence type="ECO:0000313" key="2">
    <source>
        <dbReference type="EMBL" id="MBM2616861.1"/>
    </source>
</evidence>
<dbReference type="RefSeq" id="WP_203376898.1">
    <property type="nucleotide sequence ID" value="NZ_JAENHP010000004.1"/>
</dbReference>
<gene>
    <name evidence="2" type="ORF">JIG36_14970</name>
</gene>
<organism evidence="2 3">
    <name type="scientific">Paractinoplanes ovalisporus</name>
    <dbReference type="NCBI Taxonomy" id="2810368"/>
    <lineage>
        <taxon>Bacteria</taxon>
        <taxon>Bacillati</taxon>
        <taxon>Actinomycetota</taxon>
        <taxon>Actinomycetes</taxon>
        <taxon>Micromonosporales</taxon>
        <taxon>Micromonosporaceae</taxon>
        <taxon>Paractinoplanes</taxon>
    </lineage>
</organism>
<keyword evidence="3" id="KW-1185">Reference proteome</keyword>
<protein>
    <submittedName>
        <fullName evidence="2">Uncharacterized protein</fullName>
    </submittedName>
</protein>
<dbReference type="Proteomes" id="UP000632138">
    <property type="component" value="Unassembled WGS sequence"/>
</dbReference>
<sequence>MLSQGTSLKARDRDGAGSGSASVTPLFGVDEVESLNFCECAVALDAAGVVLQELSSYDAIAWTAAVGLARLGLAEVQSRAANDCQLNLLRMDRVICSDTLRVRRRRLWSSLSARKTALDLAHTFKSRHTRAAFWARNGMPNTDPFGVVHVDVYDSTATTEVVPVPLDTVVVAA</sequence>